<dbReference type="Proteomes" id="UP000265520">
    <property type="component" value="Unassembled WGS sequence"/>
</dbReference>
<accession>A0A392VYM7</accession>
<name>A0A392VYM7_9FABA</name>
<evidence type="ECO:0000313" key="2">
    <source>
        <dbReference type="Proteomes" id="UP000265520"/>
    </source>
</evidence>
<organism evidence="1 2">
    <name type="scientific">Trifolium medium</name>
    <dbReference type="NCBI Taxonomy" id="97028"/>
    <lineage>
        <taxon>Eukaryota</taxon>
        <taxon>Viridiplantae</taxon>
        <taxon>Streptophyta</taxon>
        <taxon>Embryophyta</taxon>
        <taxon>Tracheophyta</taxon>
        <taxon>Spermatophyta</taxon>
        <taxon>Magnoliopsida</taxon>
        <taxon>eudicotyledons</taxon>
        <taxon>Gunneridae</taxon>
        <taxon>Pentapetalae</taxon>
        <taxon>rosids</taxon>
        <taxon>fabids</taxon>
        <taxon>Fabales</taxon>
        <taxon>Fabaceae</taxon>
        <taxon>Papilionoideae</taxon>
        <taxon>50 kb inversion clade</taxon>
        <taxon>NPAAA clade</taxon>
        <taxon>Hologalegina</taxon>
        <taxon>IRL clade</taxon>
        <taxon>Trifolieae</taxon>
        <taxon>Trifolium</taxon>
    </lineage>
</organism>
<dbReference type="EMBL" id="LXQA011305303">
    <property type="protein sequence ID" value="MCI92589.1"/>
    <property type="molecule type" value="Genomic_DNA"/>
</dbReference>
<feature type="non-terminal residue" evidence="1">
    <location>
        <position position="1"/>
    </location>
</feature>
<keyword evidence="2" id="KW-1185">Reference proteome</keyword>
<reference evidence="1 2" key="1">
    <citation type="journal article" date="2018" name="Front. Plant Sci.">
        <title>Red Clover (Trifolium pratense) and Zigzag Clover (T. medium) - A Picture of Genomic Similarities and Differences.</title>
        <authorList>
            <person name="Dluhosova J."/>
            <person name="Istvanek J."/>
            <person name="Nedelnik J."/>
            <person name="Repkova J."/>
        </authorList>
    </citation>
    <scope>NUCLEOTIDE SEQUENCE [LARGE SCALE GENOMIC DNA]</scope>
    <source>
        <strain evidence="2">cv. 10/8</strain>
        <tissue evidence="1">Leaf</tissue>
    </source>
</reference>
<dbReference type="AlphaFoldDB" id="A0A392VYM7"/>
<protein>
    <submittedName>
        <fullName evidence="1">Uncharacterized protein</fullName>
    </submittedName>
</protein>
<sequence length="50" mass="5438">CVGTEGGLVKPKFEAEFPFAELMPPSDVLLHLARCALHISPVLASRPETY</sequence>
<evidence type="ECO:0000313" key="1">
    <source>
        <dbReference type="EMBL" id="MCI92589.1"/>
    </source>
</evidence>
<proteinExistence type="predicted"/>
<comment type="caution">
    <text evidence="1">The sequence shown here is derived from an EMBL/GenBank/DDBJ whole genome shotgun (WGS) entry which is preliminary data.</text>
</comment>